<name>A0A9P7B248_RHOMI</name>
<dbReference type="OrthoDB" id="2527245at2759"/>
<comment type="caution">
    <text evidence="2">The sequence shown here is derived from an EMBL/GenBank/DDBJ whole genome shotgun (WGS) entry which is preliminary data.</text>
</comment>
<dbReference type="Proteomes" id="UP000777482">
    <property type="component" value="Unassembled WGS sequence"/>
</dbReference>
<gene>
    <name evidence="2" type="ORF">C6P46_001014</name>
</gene>
<feature type="region of interest" description="Disordered" evidence="1">
    <location>
        <begin position="375"/>
        <end position="405"/>
    </location>
</feature>
<dbReference type="EMBL" id="PUHQ01000122">
    <property type="protein sequence ID" value="KAG0655358.1"/>
    <property type="molecule type" value="Genomic_DNA"/>
</dbReference>
<evidence type="ECO:0000313" key="3">
    <source>
        <dbReference type="Proteomes" id="UP000777482"/>
    </source>
</evidence>
<sequence length="525" mass="57038">MANATPPPHKLRPSKGPSLVEIKTKHYLQCSNPITITAFTSLIAHLNSAREESDHGRRGMNQLDADRHIDQFRHEWFLGALSRVKPLELLQDGESEVYSDGRGGTGPPASTTDSLPSVLESEQDKGDPVPVPREGTTEEDEAGRRAHLVPPDAISRGLLAERTIKRALSLSSSSKHAYLRHKDFASLAAVARKAIRTTLRTHQPVYVSPGLLDGCDFTAEYRARGWAAPGIRWSVFRPDLIRFQEVVAAGAGGSGGGGGGGGGGGETGSRTVSWEVVEIKYSNKPRNFIYTNFKIQAIYYHLSLSRILSNVPHLVPSHKVTFFLSRDPLSPAYEERSVSLRTEQAFVEHHLFVLLPTWLEAVKEEEWERLQAALRGGGGDDDEQKPAPSTPGTVATGATPNRGLDPQRQTFLEKLQASIKAAPPSPSRPRTARRARGTSTALVTSNASSGDHLHDDSLSPPGSSPTKAKPTRPLALTSNELRESSALQSIKPSLPRDLSTLPPLPEPPEDEEQDLLASLLDSLEL</sequence>
<feature type="region of interest" description="Disordered" evidence="1">
    <location>
        <begin position="96"/>
        <end position="148"/>
    </location>
</feature>
<feature type="region of interest" description="Disordered" evidence="1">
    <location>
        <begin position="418"/>
        <end position="525"/>
    </location>
</feature>
<dbReference type="AlphaFoldDB" id="A0A9P7B248"/>
<organism evidence="2 3">
    <name type="scientific">Rhodotorula mucilaginosa</name>
    <name type="common">Yeast</name>
    <name type="synonym">Rhodotorula rubra</name>
    <dbReference type="NCBI Taxonomy" id="5537"/>
    <lineage>
        <taxon>Eukaryota</taxon>
        <taxon>Fungi</taxon>
        <taxon>Dikarya</taxon>
        <taxon>Basidiomycota</taxon>
        <taxon>Pucciniomycotina</taxon>
        <taxon>Microbotryomycetes</taxon>
        <taxon>Sporidiobolales</taxon>
        <taxon>Sporidiobolaceae</taxon>
        <taxon>Rhodotorula</taxon>
    </lineage>
</organism>
<evidence type="ECO:0000313" key="2">
    <source>
        <dbReference type="EMBL" id="KAG0655358.1"/>
    </source>
</evidence>
<feature type="compositionally biased region" description="Low complexity" evidence="1">
    <location>
        <begin position="515"/>
        <end position="525"/>
    </location>
</feature>
<accession>A0A9P7B248</accession>
<reference evidence="2 3" key="1">
    <citation type="submission" date="2020-11" db="EMBL/GenBank/DDBJ databases">
        <title>Kefir isolates.</title>
        <authorList>
            <person name="Marcisauskas S."/>
            <person name="Kim Y."/>
            <person name="Blasche S."/>
        </authorList>
    </citation>
    <scope>NUCLEOTIDE SEQUENCE [LARGE SCALE GENOMIC DNA]</scope>
    <source>
        <strain evidence="2 3">KR</strain>
    </source>
</reference>
<evidence type="ECO:0000256" key="1">
    <source>
        <dbReference type="SAM" id="MobiDB-lite"/>
    </source>
</evidence>
<feature type="compositionally biased region" description="Polar residues" evidence="1">
    <location>
        <begin position="390"/>
        <end position="399"/>
    </location>
</feature>
<proteinExistence type="predicted"/>
<keyword evidence="3" id="KW-1185">Reference proteome</keyword>
<protein>
    <submittedName>
        <fullName evidence="2">Uncharacterized protein</fullName>
    </submittedName>
</protein>